<keyword evidence="6 10" id="KW-1133">Transmembrane helix</keyword>
<evidence type="ECO:0000256" key="4">
    <source>
        <dbReference type="ARBA" id="ARBA00022692"/>
    </source>
</evidence>
<organism evidence="11 12">
    <name type="scientific">Euroglyphus maynei</name>
    <name type="common">Mayne's house dust mite</name>
    <dbReference type="NCBI Taxonomy" id="6958"/>
    <lineage>
        <taxon>Eukaryota</taxon>
        <taxon>Metazoa</taxon>
        <taxon>Ecdysozoa</taxon>
        <taxon>Arthropoda</taxon>
        <taxon>Chelicerata</taxon>
        <taxon>Arachnida</taxon>
        <taxon>Acari</taxon>
        <taxon>Acariformes</taxon>
        <taxon>Sarcoptiformes</taxon>
        <taxon>Astigmata</taxon>
        <taxon>Psoroptidia</taxon>
        <taxon>Analgoidea</taxon>
        <taxon>Pyroglyphidae</taxon>
        <taxon>Pyroglyphinae</taxon>
        <taxon>Euroglyphus</taxon>
    </lineage>
</organism>
<dbReference type="EMBL" id="MUJZ01019642">
    <property type="protein sequence ID" value="OTF80170.1"/>
    <property type="molecule type" value="Genomic_DNA"/>
</dbReference>
<dbReference type="GO" id="GO:0009922">
    <property type="term" value="F:fatty acid elongase activity"/>
    <property type="evidence" value="ECO:0007669"/>
    <property type="project" value="InterPro"/>
</dbReference>
<evidence type="ECO:0000313" key="12">
    <source>
        <dbReference type="Proteomes" id="UP000194236"/>
    </source>
</evidence>
<evidence type="ECO:0000256" key="9">
    <source>
        <dbReference type="ARBA" id="ARBA00023160"/>
    </source>
</evidence>
<evidence type="ECO:0000256" key="8">
    <source>
        <dbReference type="ARBA" id="ARBA00023136"/>
    </source>
</evidence>
<evidence type="ECO:0000256" key="7">
    <source>
        <dbReference type="ARBA" id="ARBA00023098"/>
    </source>
</evidence>
<proteinExistence type="predicted"/>
<dbReference type="Proteomes" id="UP000194236">
    <property type="component" value="Unassembled WGS sequence"/>
</dbReference>
<protein>
    <submittedName>
        <fullName evidence="11">Uncharacterized protein</fullName>
    </submittedName>
</protein>
<dbReference type="GO" id="GO:0006633">
    <property type="term" value="P:fatty acid biosynthetic process"/>
    <property type="evidence" value="ECO:0007669"/>
    <property type="project" value="UniProtKB-KW"/>
</dbReference>
<evidence type="ECO:0000256" key="5">
    <source>
        <dbReference type="ARBA" id="ARBA00022832"/>
    </source>
</evidence>
<dbReference type="Pfam" id="PF01151">
    <property type="entry name" value="ELO"/>
    <property type="match status" value="1"/>
</dbReference>
<dbReference type="OrthoDB" id="10259681at2759"/>
<feature type="transmembrane region" description="Helical" evidence="10">
    <location>
        <begin position="105"/>
        <end position="125"/>
    </location>
</feature>
<keyword evidence="5" id="KW-0276">Fatty acid metabolism</keyword>
<dbReference type="InterPro" id="IPR002076">
    <property type="entry name" value="ELO_fam"/>
</dbReference>
<evidence type="ECO:0000256" key="3">
    <source>
        <dbReference type="ARBA" id="ARBA00022679"/>
    </source>
</evidence>
<feature type="transmembrane region" description="Helical" evidence="10">
    <location>
        <begin position="63"/>
        <end position="84"/>
    </location>
</feature>
<keyword evidence="12" id="KW-1185">Reference proteome</keyword>
<evidence type="ECO:0000256" key="2">
    <source>
        <dbReference type="ARBA" id="ARBA00022516"/>
    </source>
</evidence>
<evidence type="ECO:0000256" key="6">
    <source>
        <dbReference type="ARBA" id="ARBA00022989"/>
    </source>
</evidence>
<keyword evidence="4 10" id="KW-0812">Transmembrane</keyword>
<dbReference type="AlphaFoldDB" id="A0A1Y3BGX0"/>
<evidence type="ECO:0000313" key="11">
    <source>
        <dbReference type="EMBL" id="OTF80170.1"/>
    </source>
</evidence>
<gene>
    <name evidence="11" type="ORF">BLA29_008524</name>
</gene>
<reference evidence="11 12" key="1">
    <citation type="submission" date="2017-03" db="EMBL/GenBank/DDBJ databases">
        <title>Genome Survey of Euroglyphus maynei.</title>
        <authorList>
            <person name="Arlian L.G."/>
            <person name="Morgan M.S."/>
            <person name="Rider S.D."/>
        </authorList>
    </citation>
    <scope>NUCLEOTIDE SEQUENCE [LARGE SCALE GENOMIC DNA]</scope>
    <source>
        <strain evidence="11">Arlian Lab</strain>
        <tissue evidence="11">Whole body</tissue>
    </source>
</reference>
<keyword evidence="3" id="KW-0808">Transferase</keyword>
<keyword evidence="7" id="KW-0443">Lipid metabolism</keyword>
<keyword evidence="8 10" id="KW-0472">Membrane</keyword>
<comment type="caution">
    <text evidence="11">The sequence shown here is derived from an EMBL/GenBank/DDBJ whole genome shotgun (WGS) entry which is preliminary data.</text>
</comment>
<evidence type="ECO:0000256" key="10">
    <source>
        <dbReference type="SAM" id="Phobius"/>
    </source>
</evidence>
<sequence length="145" mass="17404">MSILNRLLNVDDVRYHYYYRDIPAGNFTWDHDFSKFPGLQIMFPGETFVQQHTREIVMASNQYWHYSIYISIGYIITIFSLKFLMDKREKGFDLKRELIIWNWMLALFSLMGTARCLPEFLHVFINNGFFDSYAKNTYVKLGKKQ</sequence>
<accession>A0A1Y3BGX0</accession>
<name>A0A1Y3BGX0_EURMA</name>
<comment type="subcellular location">
    <subcellularLocation>
        <location evidence="1">Membrane</location>
        <topology evidence="1">Multi-pass membrane protein</topology>
    </subcellularLocation>
</comment>
<keyword evidence="2" id="KW-0444">Lipid biosynthesis</keyword>
<evidence type="ECO:0000256" key="1">
    <source>
        <dbReference type="ARBA" id="ARBA00004141"/>
    </source>
</evidence>
<dbReference type="GO" id="GO:0016020">
    <property type="term" value="C:membrane"/>
    <property type="evidence" value="ECO:0007669"/>
    <property type="project" value="UniProtKB-SubCell"/>
</dbReference>
<keyword evidence="9" id="KW-0275">Fatty acid biosynthesis</keyword>